<dbReference type="InterPro" id="IPR011335">
    <property type="entry name" value="Restrct_endonuc-II-like"/>
</dbReference>
<evidence type="ECO:0000256" key="1">
    <source>
        <dbReference type="SAM" id="MobiDB-lite"/>
    </source>
</evidence>
<dbReference type="PANTHER" id="PTHR35400:SF3">
    <property type="entry name" value="SLL1072 PROTEIN"/>
    <property type="match status" value="1"/>
</dbReference>
<feature type="region of interest" description="Disordered" evidence="1">
    <location>
        <begin position="1"/>
        <end position="28"/>
    </location>
</feature>
<dbReference type="EMBL" id="JAQFWP010000081">
    <property type="protein sequence ID" value="MDA2808361.1"/>
    <property type="molecule type" value="Genomic_DNA"/>
</dbReference>
<keyword evidence="4" id="KW-1185">Reference proteome</keyword>
<sequence>MSVADIDAPSRDLEAKTADQEAPESLREVADRMSDMLPPGFRVEILRGSIVVSPSPSKRHNGITSRIQNQLFGQLPEELIVLQTQSVGEDRAVDFAVPDTMVVPQYVEDEKGDFVDPGVTEMVVEVVSPSNPENDTHTKLREYAAFGIPIYLIVDPRDGTVALWCNPEKGKYQEVHTSKFGEPVALPSPLDGVTIDTSRFNTY</sequence>
<keyword evidence="3" id="KW-0255">Endonuclease</keyword>
<gene>
    <name evidence="3" type="ORF">O4U47_27885</name>
</gene>
<feature type="compositionally biased region" description="Basic and acidic residues" evidence="1">
    <location>
        <begin position="8"/>
        <end position="28"/>
    </location>
</feature>
<proteinExistence type="predicted"/>
<dbReference type="Proteomes" id="UP001165685">
    <property type="component" value="Unassembled WGS sequence"/>
</dbReference>
<dbReference type="InterPro" id="IPR008538">
    <property type="entry name" value="Uma2"/>
</dbReference>
<dbReference type="GO" id="GO:0004519">
    <property type="term" value="F:endonuclease activity"/>
    <property type="evidence" value="ECO:0007669"/>
    <property type="project" value="UniProtKB-KW"/>
</dbReference>
<keyword evidence="3" id="KW-0378">Hydrolase</keyword>
<dbReference type="Pfam" id="PF05685">
    <property type="entry name" value="Uma2"/>
    <property type="match status" value="1"/>
</dbReference>
<keyword evidence="3" id="KW-0540">Nuclease</keyword>
<dbReference type="CDD" id="cd06260">
    <property type="entry name" value="DUF820-like"/>
    <property type="match status" value="1"/>
</dbReference>
<organism evidence="3 4">
    <name type="scientific">Nocardiopsis suaedae</name>
    <dbReference type="NCBI Taxonomy" id="3018444"/>
    <lineage>
        <taxon>Bacteria</taxon>
        <taxon>Bacillati</taxon>
        <taxon>Actinomycetota</taxon>
        <taxon>Actinomycetes</taxon>
        <taxon>Streptosporangiales</taxon>
        <taxon>Nocardiopsidaceae</taxon>
        <taxon>Nocardiopsis</taxon>
    </lineage>
</organism>
<dbReference type="RefSeq" id="WP_270680956.1">
    <property type="nucleotide sequence ID" value="NZ_JAQFWP010000081.1"/>
</dbReference>
<evidence type="ECO:0000313" key="3">
    <source>
        <dbReference type="EMBL" id="MDA2808361.1"/>
    </source>
</evidence>
<accession>A0ABT4TUH3</accession>
<feature type="domain" description="Putative restriction endonuclease" evidence="2">
    <location>
        <begin position="37"/>
        <end position="196"/>
    </location>
</feature>
<protein>
    <submittedName>
        <fullName evidence="3">Uma2 family endonuclease</fullName>
    </submittedName>
</protein>
<reference evidence="3" key="1">
    <citation type="submission" date="2023-01" db="EMBL/GenBank/DDBJ databases">
        <title>Draft genome sequence of Nocardiopsis sp. LSu2-4 isolated from halophytes.</title>
        <authorList>
            <person name="Duangmal K."/>
            <person name="Chantavorakit T."/>
        </authorList>
    </citation>
    <scope>NUCLEOTIDE SEQUENCE</scope>
    <source>
        <strain evidence="3">LSu2-4</strain>
    </source>
</reference>
<comment type="caution">
    <text evidence="3">The sequence shown here is derived from an EMBL/GenBank/DDBJ whole genome shotgun (WGS) entry which is preliminary data.</text>
</comment>
<dbReference type="InterPro" id="IPR012296">
    <property type="entry name" value="Nuclease_put_TT1808"/>
</dbReference>
<dbReference type="PANTHER" id="PTHR35400">
    <property type="entry name" value="SLR1083 PROTEIN"/>
    <property type="match status" value="1"/>
</dbReference>
<name>A0ABT4TUH3_9ACTN</name>
<evidence type="ECO:0000259" key="2">
    <source>
        <dbReference type="Pfam" id="PF05685"/>
    </source>
</evidence>
<dbReference type="SUPFAM" id="SSF52980">
    <property type="entry name" value="Restriction endonuclease-like"/>
    <property type="match status" value="1"/>
</dbReference>
<evidence type="ECO:0000313" key="4">
    <source>
        <dbReference type="Proteomes" id="UP001165685"/>
    </source>
</evidence>
<dbReference type="Gene3D" id="3.90.1570.10">
    <property type="entry name" value="tt1808, chain A"/>
    <property type="match status" value="1"/>
</dbReference>